<dbReference type="EMBL" id="UINC01022362">
    <property type="protein sequence ID" value="SVA91813.1"/>
    <property type="molecule type" value="Genomic_DNA"/>
</dbReference>
<dbReference type="InterPro" id="IPR011330">
    <property type="entry name" value="Glyco_hydro/deAcase_b/a-brl"/>
</dbReference>
<evidence type="ECO:0000259" key="1">
    <source>
        <dbReference type="PROSITE" id="PS51677"/>
    </source>
</evidence>
<dbReference type="GO" id="GO:0016810">
    <property type="term" value="F:hydrolase activity, acting on carbon-nitrogen (but not peptide) bonds"/>
    <property type="evidence" value="ECO:0007669"/>
    <property type="project" value="InterPro"/>
</dbReference>
<dbReference type="PANTHER" id="PTHR47561:SF1">
    <property type="entry name" value="POLYSACCHARIDE DEACETYLASE FAMILY PROTEIN (AFU_ORTHOLOGUE AFUA_6G05030)"/>
    <property type="match status" value="1"/>
</dbReference>
<proteinExistence type="predicted"/>
<dbReference type="PROSITE" id="PS51677">
    <property type="entry name" value="NODB"/>
    <property type="match status" value="1"/>
</dbReference>
<dbReference type="PANTHER" id="PTHR47561">
    <property type="entry name" value="POLYSACCHARIDE DEACETYLASE FAMILY PROTEIN (AFU_ORTHOLOGUE AFUA_6G05030)"/>
    <property type="match status" value="1"/>
</dbReference>
<accession>A0A381ZSR8</accession>
<protein>
    <recommendedName>
        <fullName evidence="1">NodB homology domain-containing protein</fullName>
    </recommendedName>
</protein>
<dbReference type="AlphaFoldDB" id="A0A381ZSR8"/>
<dbReference type="Pfam" id="PF01522">
    <property type="entry name" value="Polysacc_deac_1"/>
    <property type="match status" value="1"/>
</dbReference>
<name>A0A381ZSR8_9ZZZZ</name>
<dbReference type="InterPro" id="IPR002509">
    <property type="entry name" value="NODB_dom"/>
</dbReference>
<dbReference type="GO" id="GO:0005975">
    <property type="term" value="P:carbohydrate metabolic process"/>
    <property type="evidence" value="ECO:0007669"/>
    <property type="project" value="InterPro"/>
</dbReference>
<evidence type="ECO:0000313" key="2">
    <source>
        <dbReference type="EMBL" id="SVA91813.1"/>
    </source>
</evidence>
<organism evidence="2">
    <name type="scientific">marine metagenome</name>
    <dbReference type="NCBI Taxonomy" id="408172"/>
    <lineage>
        <taxon>unclassified sequences</taxon>
        <taxon>metagenomes</taxon>
        <taxon>ecological metagenomes</taxon>
    </lineage>
</organism>
<dbReference type="Gene3D" id="3.20.20.370">
    <property type="entry name" value="Glycoside hydrolase/deacetylase"/>
    <property type="match status" value="1"/>
</dbReference>
<gene>
    <name evidence="2" type="ORF">METZ01_LOCUS144667</name>
</gene>
<reference evidence="2" key="1">
    <citation type="submission" date="2018-05" db="EMBL/GenBank/DDBJ databases">
        <authorList>
            <person name="Lanie J.A."/>
            <person name="Ng W.-L."/>
            <person name="Kazmierczak K.M."/>
            <person name="Andrzejewski T.M."/>
            <person name="Davidsen T.M."/>
            <person name="Wayne K.J."/>
            <person name="Tettelin H."/>
            <person name="Glass J.I."/>
            <person name="Rusch D."/>
            <person name="Podicherti R."/>
            <person name="Tsui H.-C.T."/>
            <person name="Winkler M.E."/>
        </authorList>
    </citation>
    <scope>NUCLEOTIDE SEQUENCE</scope>
</reference>
<feature type="domain" description="NodB homology" evidence="1">
    <location>
        <begin position="2"/>
        <end position="286"/>
    </location>
</feature>
<sequence length="286" mass="32255">MKYFCFRFDVDTPKCIKSGVPNLISLSKELDVPFTFFINMGRGTSRWSFIKKKISFNGNSTPHRTLKLSNLKKLGLWDYFFMAVMNPQVGNTHPDIIQALKKADHEVGLHGGSNHGEWQNESHTWGEKKFLEEIMPALDSLITYLGQRPLGFSSPGWKGSNDLNAVLESLGFHYVADAYGENLQNITCAKNTSNLLQVPTNILGEPGGIAYLENLRAKKMDDQAILNDFSSKLEKRTFAVLYDHPYYAGIQELPMLKMMIDIVKSKGFQIITLKTLTEKINLQALA</sequence>
<dbReference type="SUPFAM" id="SSF88713">
    <property type="entry name" value="Glycoside hydrolase/deacetylase"/>
    <property type="match status" value="1"/>
</dbReference>